<dbReference type="PANTHER" id="PTHR23226">
    <property type="entry name" value="ZINC FINGER AND SCAN DOMAIN-CONTAINING"/>
    <property type="match status" value="1"/>
</dbReference>
<organism evidence="13 14">
    <name type="scientific">Dreissena polymorpha</name>
    <name type="common">Zebra mussel</name>
    <name type="synonym">Mytilus polymorpha</name>
    <dbReference type="NCBI Taxonomy" id="45954"/>
    <lineage>
        <taxon>Eukaryota</taxon>
        <taxon>Metazoa</taxon>
        <taxon>Spiralia</taxon>
        <taxon>Lophotrochozoa</taxon>
        <taxon>Mollusca</taxon>
        <taxon>Bivalvia</taxon>
        <taxon>Autobranchia</taxon>
        <taxon>Heteroconchia</taxon>
        <taxon>Euheterodonta</taxon>
        <taxon>Imparidentia</taxon>
        <taxon>Neoheterodontei</taxon>
        <taxon>Myida</taxon>
        <taxon>Dreissenoidea</taxon>
        <taxon>Dreissenidae</taxon>
        <taxon>Dreissena</taxon>
    </lineage>
</organism>
<feature type="compositionally biased region" description="Acidic residues" evidence="11">
    <location>
        <begin position="154"/>
        <end position="169"/>
    </location>
</feature>
<dbReference type="Pfam" id="PF00096">
    <property type="entry name" value="zf-C2H2"/>
    <property type="match status" value="9"/>
</dbReference>
<dbReference type="InterPro" id="IPR013087">
    <property type="entry name" value="Znf_C2H2_type"/>
</dbReference>
<evidence type="ECO:0000313" key="13">
    <source>
        <dbReference type="EMBL" id="KAH3872048.1"/>
    </source>
</evidence>
<dbReference type="PROSITE" id="PS00028">
    <property type="entry name" value="ZINC_FINGER_C2H2_1"/>
    <property type="match status" value="12"/>
</dbReference>
<dbReference type="FunFam" id="3.30.160.60:FF:000193">
    <property type="entry name" value="Zinc finger protein 300"/>
    <property type="match status" value="1"/>
</dbReference>
<dbReference type="SMART" id="SM00355">
    <property type="entry name" value="ZnF_C2H2"/>
    <property type="match status" value="15"/>
</dbReference>
<dbReference type="FunFam" id="3.30.160.60:FF:001498">
    <property type="entry name" value="Zinc finger protein 404"/>
    <property type="match status" value="1"/>
</dbReference>
<feature type="region of interest" description="Disordered" evidence="11">
    <location>
        <begin position="133"/>
        <end position="169"/>
    </location>
</feature>
<dbReference type="OrthoDB" id="427030at2759"/>
<keyword evidence="3" id="KW-0479">Metal-binding</keyword>
<feature type="domain" description="C2H2-type" evidence="12">
    <location>
        <begin position="544"/>
        <end position="572"/>
    </location>
</feature>
<keyword evidence="4" id="KW-0677">Repeat</keyword>
<dbReference type="FunFam" id="3.30.160.60:FF:000624">
    <property type="entry name" value="zinc finger protein 697"/>
    <property type="match status" value="1"/>
</dbReference>
<evidence type="ECO:0000256" key="4">
    <source>
        <dbReference type="ARBA" id="ARBA00022737"/>
    </source>
</evidence>
<name>A0A9D4M8E6_DREPO</name>
<evidence type="ECO:0000256" key="10">
    <source>
        <dbReference type="PROSITE-ProRule" id="PRU00042"/>
    </source>
</evidence>
<evidence type="ECO:0000313" key="14">
    <source>
        <dbReference type="Proteomes" id="UP000828390"/>
    </source>
</evidence>
<feature type="domain" description="C2H2-type" evidence="12">
    <location>
        <begin position="753"/>
        <end position="780"/>
    </location>
</feature>
<evidence type="ECO:0000259" key="12">
    <source>
        <dbReference type="PROSITE" id="PS50157"/>
    </source>
</evidence>
<reference evidence="13" key="2">
    <citation type="submission" date="2020-11" db="EMBL/GenBank/DDBJ databases">
        <authorList>
            <person name="McCartney M.A."/>
            <person name="Auch B."/>
            <person name="Kono T."/>
            <person name="Mallez S."/>
            <person name="Becker A."/>
            <person name="Gohl D.M."/>
            <person name="Silverstein K.A.T."/>
            <person name="Koren S."/>
            <person name="Bechman K.B."/>
            <person name="Herman A."/>
            <person name="Abrahante J.E."/>
            <person name="Garbe J."/>
        </authorList>
    </citation>
    <scope>NUCLEOTIDE SEQUENCE</scope>
    <source>
        <strain evidence="13">Duluth1</strain>
        <tissue evidence="13">Whole animal</tissue>
    </source>
</reference>
<gene>
    <name evidence="13" type="ORF">DPMN_035261</name>
</gene>
<feature type="domain" description="C2H2-type" evidence="12">
    <location>
        <begin position="600"/>
        <end position="627"/>
    </location>
</feature>
<feature type="domain" description="C2H2-type" evidence="12">
    <location>
        <begin position="781"/>
        <end position="808"/>
    </location>
</feature>
<evidence type="ECO:0000256" key="9">
    <source>
        <dbReference type="ARBA" id="ARBA00023242"/>
    </source>
</evidence>
<feature type="domain" description="C2H2-type" evidence="12">
    <location>
        <begin position="463"/>
        <end position="490"/>
    </location>
</feature>
<comment type="caution">
    <text evidence="13">The sequence shown here is derived from an EMBL/GenBank/DDBJ whole genome shotgun (WGS) entry which is preliminary data.</text>
</comment>
<feature type="compositionally biased region" description="Basic and acidic residues" evidence="11">
    <location>
        <begin position="135"/>
        <end position="153"/>
    </location>
</feature>
<dbReference type="GO" id="GO:0008270">
    <property type="term" value="F:zinc ion binding"/>
    <property type="evidence" value="ECO:0007669"/>
    <property type="project" value="UniProtKB-KW"/>
</dbReference>
<feature type="domain" description="C2H2-type" evidence="12">
    <location>
        <begin position="714"/>
        <end position="742"/>
    </location>
</feature>
<feature type="domain" description="C2H2-type" evidence="12">
    <location>
        <begin position="656"/>
        <end position="685"/>
    </location>
</feature>
<dbReference type="GO" id="GO:0000978">
    <property type="term" value="F:RNA polymerase II cis-regulatory region sequence-specific DNA binding"/>
    <property type="evidence" value="ECO:0007669"/>
    <property type="project" value="TreeGrafter"/>
</dbReference>
<keyword evidence="7" id="KW-0805">Transcription regulation</keyword>
<keyword evidence="9" id="KW-0539">Nucleus</keyword>
<dbReference type="InterPro" id="IPR036236">
    <property type="entry name" value="Znf_C2H2_sf"/>
</dbReference>
<dbReference type="GO" id="GO:0005634">
    <property type="term" value="C:nucleus"/>
    <property type="evidence" value="ECO:0007669"/>
    <property type="project" value="UniProtKB-SubCell"/>
</dbReference>
<evidence type="ECO:0000256" key="5">
    <source>
        <dbReference type="ARBA" id="ARBA00022771"/>
    </source>
</evidence>
<keyword evidence="6" id="KW-0862">Zinc</keyword>
<dbReference type="SUPFAM" id="SSF57667">
    <property type="entry name" value="beta-beta-alpha zinc fingers"/>
    <property type="match status" value="7"/>
</dbReference>
<evidence type="ECO:0000256" key="8">
    <source>
        <dbReference type="ARBA" id="ARBA00023163"/>
    </source>
</evidence>
<evidence type="ECO:0000256" key="11">
    <source>
        <dbReference type="SAM" id="MobiDB-lite"/>
    </source>
</evidence>
<dbReference type="Proteomes" id="UP000828390">
    <property type="component" value="Unassembled WGS sequence"/>
</dbReference>
<feature type="domain" description="C2H2-type" evidence="12">
    <location>
        <begin position="573"/>
        <end position="600"/>
    </location>
</feature>
<evidence type="ECO:0000256" key="1">
    <source>
        <dbReference type="ARBA" id="ARBA00004123"/>
    </source>
</evidence>
<evidence type="ECO:0000256" key="7">
    <source>
        <dbReference type="ARBA" id="ARBA00023015"/>
    </source>
</evidence>
<evidence type="ECO:0000256" key="6">
    <source>
        <dbReference type="ARBA" id="ARBA00022833"/>
    </source>
</evidence>
<dbReference type="Gene3D" id="3.30.160.60">
    <property type="entry name" value="Classic Zinc Finger"/>
    <property type="match status" value="9"/>
</dbReference>
<proteinExistence type="inferred from homology"/>
<dbReference type="FunFam" id="3.30.160.60:FF:000630">
    <property type="entry name" value="Zinc finger protein 180"/>
    <property type="match status" value="1"/>
</dbReference>
<evidence type="ECO:0000256" key="3">
    <source>
        <dbReference type="ARBA" id="ARBA00022723"/>
    </source>
</evidence>
<protein>
    <recommendedName>
        <fullName evidence="12">C2H2-type domain-containing protein</fullName>
    </recommendedName>
</protein>
<dbReference type="PROSITE" id="PS50157">
    <property type="entry name" value="ZINC_FINGER_C2H2_2"/>
    <property type="match status" value="11"/>
</dbReference>
<dbReference type="FunFam" id="3.30.160.60:FF:000264">
    <property type="entry name" value="Zinc finger protein 236"/>
    <property type="match status" value="1"/>
</dbReference>
<dbReference type="Pfam" id="PF13894">
    <property type="entry name" value="zf-C2H2_4"/>
    <property type="match status" value="1"/>
</dbReference>
<dbReference type="GO" id="GO:0000981">
    <property type="term" value="F:DNA-binding transcription factor activity, RNA polymerase II-specific"/>
    <property type="evidence" value="ECO:0007669"/>
    <property type="project" value="TreeGrafter"/>
</dbReference>
<comment type="subcellular location">
    <subcellularLocation>
        <location evidence="1">Nucleus</location>
    </subcellularLocation>
</comment>
<keyword evidence="8" id="KW-0804">Transcription</keyword>
<feature type="domain" description="C2H2-type" evidence="12">
    <location>
        <begin position="686"/>
        <end position="708"/>
    </location>
</feature>
<feature type="domain" description="C2H2-type" evidence="12">
    <location>
        <begin position="516"/>
        <end position="543"/>
    </location>
</feature>
<keyword evidence="14" id="KW-1185">Reference proteome</keyword>
<accession>A0A9D4M8E6</accession>
<evidence type="ECO:0000256" key="2">
    <source>
        <dbReference type="ARBA" id="ARBA00006991"/>
    </source>
</evidence>
<dbReference type="AlphaFoldDB" id="A0A9D4M8E6"/>
<keyword evidence="5 10" id="KW-0863">Zinc-finger</keyword>
<comment type="similarity">
    <text evidence="2">Belongs to the krueppel C2H2-type zinc-finger protein family.</text>
</comment>
<sequence length="1014" mass="115222">MMDVDEDEGSALSPAVQLIEDLKSLCFNLDTYGVDTLVFCTGFDDLFPSQHAVGFVKSGIQLHNKFKEYCIGQRKKVQKQDGTFDFSTDYKVSSFLESLDTDNLNASNEHSETVGANGKIVVKVLSVKSEPVLHPTDHVADEGNGNDYDKVDDANCDNNDDGDEDIDESTENEEIISHQYEMDTDGNNKHNVEINLTQVQPAQGSQTEEVDNEDFTNTIPTSDEHSVYIKGKRWQFISLEKLVAEGSKCTICNQSFLSTKGLRDHFYQEHDVKVGYRCSCRQFYATFVAYDRHVSHKNFKQTHKVCLKCKQCFRSEELLAKHTTEAHPYESDNTHLYDSDVDSDMEVRNTCGQDQTKNDMEHSELGEIACKKCNLEVSHSNLLKLHHHNFPDCDKSMQESSEETESKEIKYKNADGKIIIVKYGEMVSRQTTVPYTCEICNYKTVNRSRFKRHMVSHLTKGTHVCQICGKALKGHDSLLRHIKSHNEKPFSCLKCTCKFTNESELNEHEGKCQKEFPCKMCEFTFPSMSALSLHMNRHAGVRPFKCTLCDKAFTSKGSLDRHVAALHSDAKPYKCKICGHSFKVKDNLSRHVKTHQEPQYHCDVCGKSCTEYSNLKKHMRTHTKEKPFVCEVCGKKFGIKALLQNHSRIHTGEKPFQCTVEDCDKTFRSYPNLQQHIRTHVKGHAYICDICGRGFKQPGRLNHHRIGHIKVYRWSCSYCAEKFKSLISFKNHLARTHAEKQKEIEETLNIKIYMCNLCPKKFGQKEDLDRHVDVHKNLKRFKCKICGSGFNDRSNRREHEKTHGGKNKFRKYCNHCRRDLQSHESVCQKVTEMTVPGVQLAIGPQLREDSAESMKTTTVSIEQAGLPSVMVLAIPMGNLYAGNQTAVDHQQNKDIATHNLPQQVADDGLHSLSGRLFGTNSYYQPLPDFFMPLSSSVDTSQVCYQSSSLQYLTSSSTDLQNSTNNDNLDLKNVSVVTESVNLGSYTFLNAGNIESQERSDYKTEIDPDSVDASL</sequence>
<dbReference type="PANTHER" id="PTHR23226:SF416">
    <property type="entry name" value="FI01424P"/>
    <property type="match status" value="1"/>
</dbReference>
<reference evidence="13" key="1">
    <citation type="journal article" date="2019" name="bioRxiv">
        <title>The Genome of the Zebra Mussel, Dreissena polymorpha: A Resource for Invasive Species Research.</title>
        <authorList>
            <person name="McCartney M.A."/>
            <person name="Auch B."/>
            <person name="Kono T."/>
            <person name="Mallez S."/>
            <person name="Zhang Y."/>
            <person name="Obille A."/>
            <person name="Becker A."/>
            <person name="Abrahante J.E."/>
            <person name="Garbe J."/>
            <person name="Badalamenti J.P."/>
            <person name="Herman A."/>
            <person name="Mangelson H."/>
            <person name="Liachko I."/>
            <person name="Sullivan S."/>
            <person name="Sone E.D."/>
            <person name="Koren S."/>
            <person name="Silverstein K.A.T."/>
            <person name="Beckman K.B."/>
            <person name="Gohl D.M."/>
        </authorList>
    </citation>
    <scope>NUCLEOTIDE SEQUENCE</scope>
    <source>
        <strain evidence="13">Duluth1</strain>
        <tissue evidence="13">Whole animal</tissue>
    </source>
</reference>
<dbReference type="EMBL" id="JAIWYP010000002">
    <property type="protein sequence ID" value="KAH3872048.1"/>
    <property type="molecule type" value="Genomic_DNA"/>
</dbReference>
<feature type="domain" description="C2H2-type" evidence="12">
    <location>
        <begin position="628"/>
        <end position="655"/>
    </location>
</feature>